<feature type="transmembrane region" description="Helical" evidence="6">
    <location>
        <begin position="412"/>
        <end position="433"/>
    </location>
</feature>
<name>A0AAW1QYE3_9CHLO</name>
<organism evidence="7 8">
    <name type="scientific">Apatococcus lobatus</name>
    <dbReference type="NCBI Taxonomy" id="904363"/>
    <lineage>
        <taxon>Eukaryota</taxon>
        <taxon>Viridiplantae</taxon>
        <taxon>Chlorophyta</taxon>
        <taxon>core chlorophytes</taxon>
        <taxon>Trebouxiophyceae</taxon>
        <taxon>Chlorellales</taxon>
        <taxon>Chlorellaceae</taxon>
        <taxon>Apatococcus</taxon>
    </lineage>
</organism>
<evidence type="ECO:0000313" key="7">
    <source>
        <dbReference type="EMBL" id="KAK9826564.1"/>
    </source>
</evidence>
<comment type="caution">
    <text evidence="7">The sequence shown here is derived from an EMBL/GenBank/DDBJ whole genome shotgun (WGS) entry which is preliminary data.</text>
</comment>
<evidence type="ECO:0000256" key="5">
    <source>
        <dbReference type="ARBA" id="ARBA00023136"/>
    </source>
</evidence>
<dbReference type="AlphaFoldDB" id="A0AAW1QYE3"/>
<dbReference type="Proteomes" id="UP001438707">
    <property type="component" value="Unassembled WGS sequence"/>
</dbReference>
<sequence>MSHSRSSRRSETGQTRLLELGYAQGLPRLLPWPYNTAIAFCILSSVSNLTVCFTPALVGGGPATLLWSWVVSCVFTVLTALSLSEICSALPNSGGLYFYACMLSGRQGPLAGWITGYMNVFGQVALLAGQVYSLMQLLSVTVALGTTMMYGQPYEFTPAEVIVISGVVMAFQGLLNSMSGLVMGWAAMVFTTWMIGGGFFISWCLVLVSKRNHSVWWLLAEFQEPSIYQSDYNHGYNAFLSGIIMSTWSLMGYDAAAHMIEETISADRAARCSFLLTAGISSVCGFLYLLGLAICIQDWQSLFDPGNETSGMMPAVQVLWDGFTWRFGSGIGAVMLMTILIVAAFGAGMSTITAGARMINAFARDDGLPKWLPASYINSRGVPLGAVWFLVICAFLPFLTLLWSPILLTNVFAAATLGLTISYGIPVFCRLVLARHTFVPGPFSLGRWTHLCGWTVIAWTVAAALICSLPLAFPITVTDFNYSAGVLGIVLLGSFASWHFSARHWFQGPQPSISSSDAVRVKEFGWK</sequence>
<proteinExistence type="predicted"/>
<dbReference type="PANTHER" id="PTHR45649:SF26">
    <property type="entry name" value="OS04G0435100 PROTEIN"/>
    <property type="match status" value="1"/>
</dbReference>
<feature type="transmembrane region" description="Helical" evidence="6">
    <location>
        <begin position="156"/>
        <end position="175"/>
    </location>
</feature>
<evidence type="ECO:0000256" key="4">
    <source>
        <dbReference type="ARBA" id="ARBA00022989"/>
    </source>
</evidence>
<evidence type="ECO:0008006" key="9">
    <source>
        <dbReference type="Google" id="ProtNLM"/>
    </source>
</evidence>
<dbReference type="EMBL" id="JALJOS010000020">
    <property type="protein sequence ID" value="KAK9826564.1"/>
    <property type="molecule type" value="Genomic_DNA"/>
</dbReference>
<protein>
    <recommendedName>
        <fullName evidence="9">Amino acid transporter</fullName>
    </recommendedName>
</protein>
<evidence type="ECO:0000256" key="3">
    <source>
        <dbReference type="ARBA" id="ARBA00022692"/>
    </source>
</evidence>
<keyword evidence="3 6" id="KW-0812">Transmembrane</keyword>
<evidence type="ECO:0000256" key="6">
    <source>
        <dbReference type="SAM" id="Phobius"/>
    </source>
</evidence>
<dbReference type="Pfam" id="PF13520">
    <property type="entry name" value="AA_permease_2"/>
    <property type="match status" value="1"/>
</dbReference>
<keyword evidence="4 6" id="KW-1133">Transmembrane helix</keyword>
<keyword evidence="8" id="KW-1185">Reference proteome</keyword>
<feature type="transmembrane region" description="Helical" evidence="6">
    <location>
        <begin position="454"/>
        <end position="476"/>
    </location>
</feature>
<dbReference type="Gene3D" id="1.20.1740.10">
    <property type="entry name" value="Amino acid/polyamine transporter I"/>
    <property type="match status" value="1"/>
</dbReference>
<feature type="transmembrane region" description="Helical" evidence="6">
    <location>
        <begin position="274"/>
        <end position="294"/>
    </location>
</feature>
<dbReference type="GO" id="GO:0016020">
    <property type="term" value="C:membrane"/>
    <property type="evidence" value="ECO:0007669"/>
    <property type="project" value="UniProtKB-SubCell"/>
</dbReference>
<accession>A0AAW1QYE3</accession>
<evidence type="ECO:0000256" key="1">
    <source>
        <dbReference type="ARBA" id="ARBA00004141"/>
    </source>
</evidence>
<dbReference type="InterPro" id="IPR002293">
    <property type="entry name" value="AA/rel_permease1"/>
</dbReference>
<evidence type="ECO:0000256" key="2">
    <source>
        <dbReference type="ARBA" id="ARBA00022448"/>
    </source>
</evidence>
<keyword evidence="5 6" id="KW-0472">Membrane</keyword>
<dbReference type="GO" id="GO:0022857">
    <property type="term" value="F:transmembrane transporter activity"/>
    <property type="evidence" value="ECO:0007669"/>
    <property type="project" value="InterPro"/>
</dbReference>
<evidence type="ECO:0000313" key="8">
    <source>
        <dbReference type="Proteomes" id="UP001438707"/>
    </source>
</evidence>
<reference evidence="7 8" key="1">
    <citation type="journal article" date="2024" name="Nat. Commun.">
        <title>Phylogenomics reveals the evolutionary origins of lichenization in chlorophyte algae.</title>
        <authorList>
            <person name="Puginier C."/>
            <person name="Libourel C."/>
            <person name="Otte J."/>
            <person name="Skaloud P."/>
            <person name="Haon M."/>
            <person name="Grisel S."/>
            <person name="Petersen M."/>
            <person name="Berrin J.G."/>
            <person name="Delaux P.M."/>
            <person name="Dal Grande F."/>
            <person name="Keller J."/>
        </authorList>
    </citation>
    <scope>NUCLEOTIDE SEQUENCE [LARGE SCALE GENOMIC DNA]</scope>
    <source>
        <strain evidence="7 8">SAG 2145</strain>
    </source>
</reference>
<feature type="transmembrane region" description="Helical" evidence="6">
    <location>
        <begin position="386"/>
        <end position="406"/>
    </location>
</feature>
<dbReference type="PIRSF" id="PIRSF006060">
    <property type="entry name" value="AA_transporter"/>
    <property type="match status" value="1"/>
</dbReference>
<feature type="transmembrane region" description="Helical" evidence="6">
    <location>
        <begin position="120"/>
        <end position="144"/>
    </location>
</feature>
<feature type="transmembrane region" description="Helical" evidence="6">
    <location>
        <begin position="181"/>
        <end position="208"/>
    </location>
</feature>
<dbReference type="PANTHER" id="PTHR45649">
    <property type="entry name" value="AMINO-ACID PERMEASE BAT1"/>
    <property type="match status" value="1"/>
</dbReference>
<feature type="transmembrane region" description="Helical" evidence="6">
    <location>
        <begin position="37"/>
        <end position="58"/>
    </location>
</feature>
<gene>
    <name evidence="7" type="ORF">WJX74_003154</name>
</gene>
<feature type="transmembrane region" description="Helical" evidence="6">
    <location>
        <begin position="64"/>
        <end position="84"/>
    </location>
</feature>
<feature type="transmembrane region" description="Helical" evidence="6">
    <location>
        <begin position="327"/>
        <end position="348"/>
    </location>
</feature>
<comment type="subcellular location">
    <subcellularLocation>
        <location evidence="1">Membrane</location>
        <topology evidence="1">Multi-pass membrane protein</topology>
    </subcellularLocation>
</comment>
<feature type="transmembrane region" description="Helical" evidence="6">
    <location>
        <begin position="482"/>
        <end position="500"/>
    </location>
</feature>
<keyword evidence="2" id="KW-0813">Transport</keyword>